<keyword evidence="2" id="KW-1185">Reference proteome</keyword>
<dbReference type="EMBL" id="MU003532">
    <property type="protein sequence ID" value="KAF2465014.1"/>
    <property type="molecule type" value="Genomic_DNA"/>
</dbReference>
<evidence type="ECO:0000313" key="2">
    <source>
        <dbReference type="Proteomes" id="UP000799755"/>
    </source>
</evidence>
<name>A0ACB6QDB3_9PLEO</name>
<protein>
    <submittedName>
        <fullName evidence="1">Uncharacterized protein</fullName>
    </submittedName>
</protein>
<gene>
    <name evidence="1" type="ORF">BDR25DRAFT_360914</name>
</gene>
<accession>A0ACB6QDB3</accession>
<organism evidence="1 2">
    <name type="scientific">Lindgomyces ingoldianus</name>
    <dbReference type="NCBI Taxonomy" id="673940"/>
    <lineage>
        <taxon>Eukaryota</taxon>
        <taxon>Fungi</taxon>
        <taxon>Dikarya</taxon>
        <taxon>Ascomycota</taxon>
        <taxon>Pezizomycotina</taxon>
        <taxon>Dothideomycetes</taxon>
        <taxon>Pleosporomycetidae</taxon>
        <taxon>Pleosporales</taxon>
        <taxon>Lindgomycetaceae</taxon>
        <taxon>Lindgomyces</taxon>
    </lineage>
</organism>
<sequence length="260" mass="29354">MSKLQRLYQKSYSRRRRFSLEAIAFLVNFSILTPALRLVICLYNLFPSIAFRHYRAHPLTLYEPERISILPLRRRMARFLALEDASRGPLTTHYKPSPYQCTVVISLKLRISPGALNHFLPTCTVRPILSTDISLFSPLECRLVGETTRPLANMQISRKTEGPVQLTRQRQARLPITPQINRLAAPVKISREQHGKLHSNGLELTHLYPSLRFLSIVRLLKGLLLAFLATHFCAQGEVELSASTHSDTPPSGPVLATPAS</sequence>
<evidence type="ECO:0000313" key="1">
    <source>
        <dbReference type="EMBL" id="KAF2465014.1"/>
    </source>
</evidence>
<dbReference type="Proteomes" id="UP000799755">
    <property type="component" value="Unassembled WGS sequence"/>
</dbReference>
<proteinExistence type="predicted"/>
<comment type="caution">
    <text evidence="1">The sequence shown here is derived from an EMBL/GenBank/DDBJ whole genome shotgun (WGS) entry which is preliminary data.</text>
</comment>
<reference evidence="1" key="1">
    <citation type="journal article" date="2020" name="Stud. Mycol.">
        <title>101 Dothideomycetes genomes: a test case for predicting lifestyles and emergence of pathogens.</title>
        <authorList>
            <person name="Haridas S."/>
            <person name="Albert R."/>
            <person name="Binder M."/>
            <person name="Bloem J."/>
            <person name="Labutti K."/>
            <person name="Salamov A."/>
            <person name="Andreopoulos B."/>
            <person name="Baker S."/>
            <person name="Barry K."/>
            <person name="Bills G."/>
            <person name="Bluhm B."/>
            <person name="Cannon C."/>
            <person name="Castanera R."/>
            <person name="Culley D."/>
            <person name="Daum C."/>
            <person name="Ezra D."/>
            <person name="Gonzalez J."/>
            <person name="Henrissat B."/>
            <person name="Kuo A."/>
            <person name="Liang C."/>
            <person name="Lipzen A."/>
            <person name="Lutzoni F."/>
            <person name="Magnuson J."/>
            <person name="Mondo S."/>
            <person name="Nolan M."/>
            <person name="Ohm R."/>
            <person name="Pangilinan J."/>
            <person name="Park H.-J."/>
            <person name="Ramirez L."/>
            <person name="Alfaro M."/>
            <person name="Sun H."/>
            <person name="Tritt A."/>
            <person name="Yoshinaga Y."/>
            <person name="Zwiers L.-H."/>
            <person name="Turgeon B."/>
            <person name="Goodwin S."/>
            <person name="Spatafora J."/>
            <person name="Crous P."/>
            <person name="Grigoriev I."/>
        </authorList>
    </citation>
    <scope>NUCLEOTIDE SEQUENCE</scope>
    <source>
        <strain evidence="1">ATCC 200398</strain>
    </source>
</reference>